<gene>
    <name evidence="12" type="primary">sasA_175</name>
    <name evidence="12" type="ORF">SDC9_63160</name>
</gene>
<dbReference type="InterPro" id="IPR003661">
    <property type="entry name" value="HisK_dim/P_dom"/>
</dbReference>
<dbReference type="Gene3D" id="3.30.565.10">
    <property type="entry name" value="Histidine kinase-like ATPase, C-terminal domain"/>
    <property type="match status" value="1"/>
</dbReference>
<dbReference type="InterPro" id="IPR003594">
    <property type="entry name" value="HATPase_dom"/>
</dbReference>
<dbReference type="InterPro" id="IPR003660">
    <property type="entry name" value="HAMP_dom"/>
</dbReference>
<feature type="transmembrane region" description="Helical" evidence="9">
    <location>
        <begin position="170"/>
        <end position="189"/>
    </location>
</feature>
<accession>A0A644XM10</accession>
<keyword evidence="4 12" id="KW-0808">Transferase</keyword>
<keyword evidence="3" id="KW-0597">Phosphoprotein</keyword>
<evidence type="ECO:0000256" key="7">
    <source>
        <dbReference type="ARBA" id="ARBA00022840"/>
    </source>
</evidence>
<feature type="transmembrane region" description="Helical" evidence="9">
    <location>
        <begin position="12"/>
        <end position="33"/>
    </location>
</feature>
<evidence type="ECO:0000256" key="2">
    <source>
        <dbReference type="ARBA" id="ARBA00012438"/>
    </source>
</evidence>
<dbReference type="CDD" id="cd06225">
    <property type="entry name" value="HAMP"/>
    <property type="match status" value="1"/>
</dbReference>
<evidence type="ECO:0000256" key="1">
    <source>
        <dbReference type="ARBA" id="ARBA00000085"/>
    </source>
</evidence>
<dbReference type="GO" id="GO:0016020">
    <property type="term" value="C:membrane"/>
    <property type="evidence" value="ECO:0007669"/>
    <property type="project" value="InterPro"/>
</dbReference>
<dbReference type="Pfam" id="PF00512">
    <property type="entry name" value="HisKA"/>
    <property type="match status" value="1"/>
</dbReference>
<sequence>MKQVTMRVKLTFAFLMTVLFSLALVGLFANLFLGRQFERYTRDKLQNTIESTVSQVTALYARDGRWEMASLDEAGMNLLTDGLILRVEDTAGTVVWDAQAHNNGMCMRILENMAQNMQSYQANFQGGYEEQSFPAVVGGLTVGTITVGYYGPYYYSDADLQFLQTLNSLLLVAGAIALLACVLLGAYLARRLSKPITDVISAAGKIAGGDYGERLAPTGNTAELSALSHAVNSLADSLEQQETLRRRLTADVAHELRTPLTTLQSTVEAMLDGVWEPNEQHLSSCREEILRLTKLVDELGALARYESDTLTLNCESFDLAQLARQTAQNCESAAQKKGVSLTVSGEETRVYADRDKIGQVLMNLLHNALKFTPAGGTISVETGMQNDTAILRVRDTGCGITPEDLPFIFERFYRADPSRTRETGGSGIGLAIAQAIAKAHGGEVQAQSSVGAGSTFTLVLPNHPHSL</sequence>
<dbReference type="Pfam" id="PF00672">
    <property type="entry name" value="HAMP"/>
    <property type="match status" value="1"/>
</dbReference>
<dbReference type="SMART" id="SM00388">
    <property type="entry name" value="HisKA"/>
    <property type="match status" value="1"/>
</dbReference>
<reference evidence="12" key="1">
    <citation type="submission" date="2019-08" db="EMBL/GenBank/DDBJ databases">
        <authorList>
            <person name="Kucharzyk K."/>
            <person name="Murdoch R.W."/>
            <person name="Higgins S."/>
            <person name="Loffler F."/>
        </authorList>
    </citation>
    <scope>NUCLEOTIDE SEQUENCE</scope>
</reference>
<dbReference type="GO" id="GO:0030295">
    <property type="term" value="F:protein kinase activator activity"/>
    <property type="evidence" value="ECO:0007669"/>
    <property type="project" value="TreeGrafter"/>
</dbReference>
<dbReference type="EC" id="2.7.13.3" evidence="2"/>
<evidence type="ECO:0000313" key="12">
    <source>
        <dbReference type="EMBL" id="MPM16778.1"/>
    </source>
</evidence>
<keyword evidence="5" id="KW-0547">Nucleotide-binding</keyword>
<comment type="catalytic activity">
    <reaction evidence="1">
        <text>ATP + protein L-histidine = ADP + protein N-phospho-L-histidine.</text>
        <dbReference type="EC" id="2.7.13.3"/>
    </reaction>
</comment>
<organism evidence="12">
    <name type="scientific">bioreactor metagenome</name>
    <dbReference type="NCBI Taxonomy" id="1076179"/>
    <lineage>
        <taxon>unclassified sequences</taxon>
        <taxon>metagenomes</taxon>
        <taxon>ecological metagenomes</taxon>
    </lineage>
</organism>
<dbReference type="InterPro" id="IPR004358">
    <property type="entry name" value="Sig_transdc_His_kin-like_C"/>
</dbReference>
<dbReference type="SUPFAM" id="SSF55874">
    <property type="entry name" value="ATPase domain of HSP90 chaperone/DNA topoisomerase II/histidine kinase"/>
    <property type="match status" value="1"/>
</dbReference>
<dbReference type="GO" id="GO:0000156">
    <property type="term" value="F:phosphorelay response regulator activity"/>
    <property type="evidence" value="ECO:0007669"/>
    <property type="project" value="TreeGrafter"/>
</dbReference>
<dbReference type="FunFam" id="3.30.565.10:FF:000006">
    <property type="entry name" value="Sensor histidine kinase WalK"/>
    <property type="match status" value="1"/>
</dbReference>
<dbReference type="SMART" id="SM00387">
    <property type="entry name" value="HATPase_c"/>
    <property type="match status" value="1"/>
</dbReference>
<dbReference type="Gene3D" id="6.10.340.10">
    <property type="match status" value="1"/>
</dbReference>
<keyword evidence="9" id="KW-0812">Transmembrane</keyword>
<dbReference type="SMART" id="SM00304">
    <property type="entry name" value="HAMP"/>
    <property type="match status" value="1"/>
</dbReference>
<evidence type="ECO:0000256" key="8">
    <source>
        <dbReference type="ARBA" id="ARBA00023012"/>
    </source>
</evidence>
<keyword evidence="9" id="KW-0472">Membrane</keyword>
<dbReference type="CDD" id="cd00075">
    <property type="entry name" value="HATPase"/>
    <property type="match status" value="1"/>
</dbReference>
<dbReference type="GO" id="GO:0007234">
    <property type="term" value="P:osmosensory signaling via phosphorelay pathway"/>
    <property type="evidence" value="ECO:0007669"/>
    <property type="project" value="TreeGrafter"/>
</dbReference>
<dbReference type="PROSITE" id="PS50885">
    <property type="entry name" value="HAMP"/>
    <property type="match status" value="1"/>
</dbReference>
<keyword evidence="7" id="KW-0067">ATP-binding</keyword>
<dbReference type="PROSITE" id="PS50109">
    <property type="entry name" value="HIS_KIN"/>
    <property type="match status" value="1"/>
</dbReference>
<evidence type="ECO:0000256" key="5">
    <source>
        <dbReference type="ARBA" id="ARBA00022741"/>
    </source>
</evidence>
<protein>
    <recommendedName>
        <fullName evidence="2">histidine kinase</fullName>
        <ecNumber evidence="2">2.7.13.3</ecNumber>
    </recommendedName>
</protein>
<dbReference type="GO" id="GO:0000155">
    <property type="term" value="F:phosphorelay sensor kinase activity"/>
    <property type="evidence" value="ECO:0007669"/>
    <property type="project" value="InterPro"/>
</dbReference>
<dbReference type="Pfam" id="PF02518">
    <property type="entry name" value="HATPase_c"/>
    <property type="match status" value="1"/>
</dbReference>
<evidence type="ECO:0000256" key="9">
    <source>
        <dbReference type="SAM" id="Phobius"/>
    </source>
</evidence>
<evidence type="ECO:0000256" key="3">
    <source>
        <dbReference type="ARBA" id="ARBA00022553"/>
    </source>
</evidence>
<evidence type="ECO:0000259" key="11">
    <source>
        <dbReference type="PROSITE" id="PS50885"/>
    </source>
</evidence>
<dbReference type="SUPFAM" id="SSF47384">
    <property type="entry name" value="Homodimeric domain of signal transducing histidine kinase"/>
    <property type="match status" value="1"/>
</dbReference>
<dbReference type="InterPro" id="IPR036097">
    <property type="entry name" value="HisK_dim/P_sf"/>
</dbReference>
<dbReference type="CDD" id="cd00082">
    <property type="entry name" value="HisKA"/>
    <property type="match status" value="1"/>
</dbReference>
<dbReference type="PRINTS" id="PR00344">
    <property type="entry name" value="BCTRLSENSOR"/>
</dbReference>
<dbReference type="InterPro" id="IPR036890">
    <property type="entry name" value="HATPase_C_sf"/>
</dbReference>
<keyword evidence="9" id="KW-1133">Transmembrane helix</keyword>
<dbReference type="EMBL" id="VSSQ01002675">
    <property type="protein sequence ID" value="MPM16778.1"/>
    <property type="molecule type" value="Genomic_DNA"/>
</dbReference>
<dbReference type="Gene3D" id="1.10.287.130">
    <property type="match status" value="1"/>
</dbReference>
<dbReference type="InterPro" id="IPR005467">
    <property type="entry name" value="His_kinase_dom"/>
</dbReference>
<feature type="domain" description="Histidine kinase" evidence="10">
    <location>
        <begin position="251"/>
        <end position="464"/>
    </location>
</feature>
<feature type="domain" description="HAMP" evidence="11">
    <location>
        <begin position="190"/>
        <end position="243"/>
    </location>
</feature>
<keyword evidence="6 12" id="KW-0418">Kinase</keyword>
<evidence type="ECO:0000256" key="6">
    <source>
        <dbReference type="ARBA" id="ARBA00022777"/>
    </source>
</evidence>
<dbReference type="SUPFAM" id="SSF158472">
    <property type="entry name" value="HAMP domain-like"/>
    <property type="match status" value="1"/>
</dbReference>
<evidence type="ECO:0000256" key="4">
    <source>
        <dbReference type="ARBA" id="ARBA00022679"/>
    </source>
</evidence>
<feature type="transmembrane region" description="Helical" evidence="9">
    <location>
        <begin position="133"/>
        <end position="150"/>
    </location>
</feature>
<dbReference type="InterPro" id="IPR050351">
    <property type="entry name" value="BphY/WalK/GraS-like"/>
</dbReference>
<comment type="caution">
    <text evidence="12">The sequence shown here is derived from an EMBL/GenBank/DDBJ whole genome shotgun (WGS) entry which is preliminary data.</text>
</comment>
<proteinExistence type="predicted"/>
<name>A0A644XM10_9ZZZZ</name>
<keyword evidence="8" id="KW-0902">Two-component regulatory system</keyword>
<dbReference type="PANTHER" id="PTHR42878:SF7">
    <property type="entry name" value="SENSOR HISTIDINE KINASE GLRK"/>
    <property type="match status" value="1"/>
</dbReference>
<dbReference type="AlphaFoldDB" id="A0A644XM10"/>
<evidence type="ECO:0000259" key="10">
    <source>
        <dbReference type="PROSITE" id="PS50109"/>
    </source>
</evidence>
<dbReference type="PANTHER" id="PTHR42878">
    <property type="entry name" value="TWO-COMPONENT HISTIDINE KINASE"/>
    <property type="match status" value="1"/>
</dbReference>